<dbReference type="EMBL" id="BAABAJ010000002">
    <property type="protein sequence ID" value="GAA3900441.1"/>
    <property type="molecule type" value="Genomic_DNA"/>
</dbReference>
<dbReference type="SUPFAM" id="SSF81606">
    <property type="entry name" value="PP2C-like"/>
    <property type="match status" value="1"/>
</dbReference>
<accession>A0ABP7LGG3</accession>
<dbReference type="PANTHER" id="PTHR43156">
    <property type="entry name" value="STAGE II SPORULATION PROTEIN E-RELATED"/>
    <property type="match status" value="1"/>
</dbReference>
<dbReference type="InterPro" id="IPR001932">
    <property type="entry name" value="PPM-type_phosphatase-like_dom"/>
</dbReference>
<evidence type="ECO:0000256" key="2">
    <source>
        <dbReference type="SAM" id="MobiDB-lite"/>
    </source>
</evidence>
<dbReference type="SMART" id="SM00331">
    <property type="entry name" value="PP2C_SIG"/>
    <property type="match status" value="1"/>
</dbReference>
<evidence type="ECO:0000256" key="3">
    <source>
        <dbReference type="SAM" id="Phobius"/>
    </source>
</evidence>
<feature type="region of interest" description="Disordered" evidence="2">
    <location>
        <begin position="513"/>
        <end position="532"/>
    </location>
</feature>
<keyword evidence="6" id="KW-1185">Reference proteome</keyword>
<evidence type="ECO:0000259" key="4">
    <source>
        <dbReference type="SMART" id="SM00331"/>
    </source>
</evidence>
<dbReference type="InterPro" id="IPR052016">
    <property type="entry name" value="Bact_Sigma-Reg"/>
</dbReference>
<keyword evidence="1" id="KW-0378">Hydrolase</keyword>
<name>A0ABP7LGG3_9ACTN</name>
<keyword evidence="3" id="KW-0812">Transmembrane</keyword>
<protein>
    <recommendedName>
        <fullName evidence="4">PPM-type phosphatase domain-containing protein</fullName>
    </recommendedName>
</protein>
<feature type="domain" description="PPM-type phosphatase" evidence="4">
    <location>
        <begin position="297"/>
        <end position="514"/>
    </location>
</feature>
<reference evidence="6" key="1">
    <citation type="journal article" date="2019" name="Int. J. Syst. Evol. Microbiol.">
        <title>The Global Catalogue of Microorganisms (GCM) 10K type strain sequencing project: providing services to taxonomists for standard genome sequencing and annotation.</title>
        <authorList>
            <consortium name="The Broad Institute Genomics Platform"/>
            <consortium name="The Broad Institute Genome Sequencing Center for Infectious Disease"/>
            <person name="Wu L."/>
            <person name="Ma J."/>
        </authorList>
    </citation>
    <scope>NUCLEOTIDE SEQUENCE [LARGE SCALE GENOMIC DNA]</scope>
    <source>
        <strain evidence="6">JCM 16956</strain>
    </source>
</reference>
<dbReference type="Pfam" id="PF07228">
    <property type="entry name" value="SpoIIE"/>
    <property type="match status" value="1"/>
</dbReference>
<dbReference type="Proteomes" id="UP001501000">
    <property type="component" value="Unassembled WGS sequence"/>
</dbReference>
<keyword evidence="3" id="KW-0472">Membrane</keyword>
<dbReference type="InterPro" id="IPR036457">
    <property type="entry name" value="PPM-type-like_dom_sf"/>
</dbReference>
<evidence type="ECO:0000313" key="6">
    <source>
        <dbReference type="Proteomes" id="UP001501000"/>
    </source>
</evidence>
<feature type="transmembrane region" description="Helical" evidence="3">
    <location>
        <begin position="190"/>
        <end position="212"/>
    </location>
</feature>
<sequence>MGSVGRVLALRRLTGSRVLIAAVVGLAALLVVAVAVVGLLLSVHHDRAARRIETRWRPALVELGAVRAAAGDLRAAALTGAAGDGLRADAGAELSRRLTGFDRLVAGVDAELTAGTTALDRATARWLDSARPGPAVDRVRVYTLPASAAGTAPADGTYAAIDARTRDLTALLERRWAHDTEGAAGHMHGLMLYILALAAALLVAVVVAAAVLQRRYLAPAGALARYLRRAARGDVSAGPPPGGAHGWIGRLAEEAEGVSARLAVSQRQARRDQEALVQVGPAVRGLHEILVSCEVPGAGVDIAGDVRAAEGLIAGDYLGAVALADGTTAVFLGDVCGHGVDAGLLAVRLKSVVMVALRLGADLDTVVRAVKHALVDQEECFTTLFVAVLDPARSTVSWVNAGHGEPFLRRAGGAVERLNVTGPFAHPVLDTPPGSWQTRTTRLAPGDLLVVSTDGLTEGRGGGGEEFGEERAARVLAGLADPTPSAAVAALYAAAERFAIDWTRDDVSLLAAVLSPPGPPSPGGAERAARGS</sequence>
<proteinExistence type="predicted"/>
<organism evidence="5 6">
    <name type="scientific">Streptomyces gulbargensis</name>
    <dbReference type="NCBI Taxonomy" id="364901"/>
    <lineage>
        <taxon>Bacteria</taxon>
        <taxon>Bacillati</taxon>
        <taxon>Actinomycetota</taxon>
        <taxon>Actinomycetes</taxon>
        <taxon>Kitasatosporales</taxon>
        <taxon>Streptomycetaceae</taxon>
        <taxon>Streptomyces</taxon>
    </lineage>
</organism>
<evidence type="ECO:0000313" key="5">
    <source>
        <dbReference type="EMBL" id="GAA3900441.1"/>
    </source>
</evidence>
<evidence type="ECO:0000256" key="1">
    <source>
        <dbReference type="ARBA" id="ARBA00022801"/>
    </source>
</evidence>
<dbReference type="Gene3D" id="3.60.40.10">
    <property type="entry name" value="PPM-type phosphatase domain"/>
    <property type="match status" value="1"/>
</dbReference>
<gene>
    <name evidence="5" type="ORF">GCM10022244_08290</name>
</gene>
<feature type="transmembrane region" description="Helical" evidence="3">
    <location>
        <begin position="20"/>
        <end position="41"/>
    </location>
</feature>
<keyword evidence="3" id="KW-1133">Transmembrane helix</keyword>
<dbReference type="PANTHER" id="PTHR43156:SF2">
    <property type="entry name" value="STAGE II SPORULATION PROTEIN E"/>
    <property type="match status" value="1"/>
</dbReference>
<comment type="caution">
    <text evidence="5">The sequence shown here is derived from an EMBL/GenBank/DDBJ whole genome shotgun (WGS) entry which is preliminary data.</text>
</comment>